<feature type="compositionally biased region" description="Basic and acidic residues" evidence="1">
    <location>
        <begin position="301"/>
        <end position="320"/>
    </location>
</feature>
<feature type="region of interest" description="Disordered" evidence="1">
    <location>
        <begin position="424"/>
        <end position="585"/>
    </location>
</feature>
<feature type="compositionally biased region" description="Basic residues" evidence="1">
    <location>
        <begin position="574"/>
        <end position="585"/>
    </location>
</feature>
<protein>
    <submittedName>
        <fullName evidence="2">Uncharacterized protein</fullName>
    </submittedName>
</protein>
<feature type="compositionally biased region" description="Polar residues" evidence="1">
    <location>
        <begin position="285"/>
        <end position="294"/>
    </location>
</feature>
<feature type="compositionally biased region" description="Basic and acidic residues" evidence="1">
    <location>
        <begin position="424"/>
        <end position="436"/>
    </location>
</feature>
<feature type="compositionally biased region" description="Basic and acidic residues" evidence="1">
    <location>
        <begin position="555"/>
        <end position="564"/>
    </location>
</feature>
<evidence type="ECO:0000313" key="2">
    <source>
        <dbReference type="EMBL" id="GIY20076.1"/>
    </source>
</evidence>
<feature type="compositionally biased region" description="Polar residues" evidence="1">
    <location>
        <begin position="175"/>
        <end position="257"/>
    </location>
</feature>
<sequence>MLRHILGHWKAHKRKPSLLPEDIESHSDDPSKVNPLFEDSEGSIASSPRHDGDRNSTTGIDLDLVDVSIPKETNEEKSDALEETPDDVINRIDIALDSSFINDKDSSEEQLKSSPEVARKETETFSNPDKKAMVQEKSESSENQPRMSRLHQIMKTHPELKKELVSDITIFKSIPNKTSESKSNQQISGKENQLEVSTDASAKSEQSSEQTAIPSTSTGITDGSSKHSNTSPVTSIPNNSPVLNMSSSSTPATNRDLNSSSISNESSSSTKTSSTTTASNKDSNITPVSDSNAPFVSVKEPVSETKPKSFKKRAIDELIKKFQGSNSENVQKVSSFLHSNNKKETLDDSKSKDKTESESAAIKKEQDKESLSKIFSFPPPPPAEPKKNNSKKEKDVLPKATKVAATSESVSKIDSNFILTEAKTRTDSSLSRKDYNNRTVATNDVPNVLTSKQKEEKGKQTETKKERLIAFQQNQWPESITTSTEAKSTIEKLQKPNDIQTKSSRSTVSQLKTSASKTESDITTPKKDPDATKSHSEDSGITRGDQISSEVSPDVPKEETKNENDVTASTPTKRNTRERRTMHNRNRGCKRCKRFSYDGEAPLKRSQCDDYYDVLTGLYRAHKSKYSDSWTSDLSHEERDLIRRLRSRRDTLRSNGLSGKSRHPRHTRNPENGHFHRHHPVRRSLSDESTFNSSMCSCDDCWLFLVKDYAYGRASLRGMARKG</sequence>
<feature type="compositionally biased region" description="Basic and acidic residues" evidence="1">
    <location>
        <begin position="518"/>
        <end position="540"/>
    </location>
</feature>
<keyword evidence="3" id="KW-1185">Reference proteome</keyword>
<dbReference type="Proteomes" id="UP001054945">
    <property type="component" value="Unassembled WGS sequence"/>
</dbReference>
<feature type="compositionally biased region" description="Polar residues" evidence="1">
    <location>
        <begin position="497"/>
        <end position="517"/>
    </location>
</feature>
<feature type="region of interest" description="Disordered" evidence="1">
    <location>
        <begin position="646"/>
        <end position="683"/>
    </location>
</feature>
<feature type="compositionally biased region" description="Basic and acidic residues" evidence="1">
    <location>
        <begin position="384"/>
        <end position="397"/>
    </location>
</feature>
<organism evidence="2 3">
    <name type="scientific">Caerostris extrusa</name>
    <name type="common">Bark spider</name>
    <name type="synonym">Caerostris bankana</name>
    <dbReference type="NCBI Taxonomy" id="172846"/>
    <lineage>
        <taxon>Eukaryota</taxon>
        <taxon>Metazoa</taxon>
        <taxon>Ecdysozoa</taxon>
        <taxon>Arthropoda</taxon>
        <taxon>Chelicerata</taxon>
        <taxon>Arachnida</taxon>
        <taxon>Araneae</taxon>
        <taxon>Araneomorphae</taxon>
        <taxon>Entelegynae</taxon>
        <taxon>Araneoidea</taxon>
        <taxon>Araneidae</taxon>
        <taxon>Caerostris</taxon>
    </lineage>
</organism>
<dbReference type="AlphaFoldDB" id="A0AAV4RH92"/>
<dbReference type="EMBL" id="BPLR01007835">
    <property type="protein sequence ID" value="GIY20076.1"/>
    <property type="molecule type" value="Genomic_DNA"/>
</dbReference>
<feature type="compositionally biased region" description="Polar residues" evidence="1">
    <location>
        <begin position="323"/>
        <end position="339"/>
    </location>
</feature>
<feature type="compositionally biased region" description="Basic and acidic residues" evidence="1">
    <location>
        <begin position="452"/>
        <end position="468"/>
    </location>
</feature>
<evidence type="ECO:0000256" key="1">
    <source>
        <dbReference type="SAM" id="MobiDB-lite"/>
    </source>
</evidence>
<feature type="compositionally biased region" description="Polar residues" evidence="1">
    <location>
        <begin position="437"/>
        <end position="451"/>
    </location>
</feature>
<feature type="compositionally biased region" description="Basic and acidic residues" evidence="1">
    <location>
        <begin position="102"/>
        <end position="140"/>
    </location>
</feature>
<proteinExistence type="predicted"/>
<feature type="compositionally biased region" description="Low complexity" evidence="1">
    <location>
        <begin position="258"/>
        <end position="284"/>
    </location>
</feature>
<accession>A0AAV4RH92</accession>
<gene>
    <name evidence="2" type="primary">AVEN_184084_1</name>
    <name evidence="2" type="ORF">CEXT_18581</name>
</gene>
<comment type="caution">
    <text evidence="2">The sequence shown here is derived from an EMBL/GenBank/DDBJ whole genome shotgun (WGS) entry which is preliminary data.</text>
</comment>
<name>A0AAV4RH92_CAEEX</name>
<feature type="compositionally biased region" description="Polar residues" evidence="1">
    <location>
        <begin position="471"/>
        <end position="487"/>
    </location>
</feature>
<reference evidence="2 3" key="1">
    <citation type="submission" date="2021-06" db="EMBL/GenBank/DDBJ databases">
        <title>Caerostris extrusa draft genome.</title>
        <authorList>
            <person name="Kono N."/>
            <person name="Arakawa K."/>
        </authorList>
    </citation>
    <scope>NUCLEOTIDE SEQUENCE [LARGE SCALE GENOMIC DNA]</scope>
</reference>
<evidence type="ECO:0000313" key="3">
    <source>
        <dbReference type="Proteomes" id="UP001054945"/>
    </source>
</evidence>
<feature type="region of interest" description="Disordered" evidence="1">
    <location>
        <begin position="16"/>
        <end position="86"/>
    </location>
</feature>
<feature type="region of interest" description="Disordered" evidence="1">
    <location>
        <begin position="99"/>
        <end position="409"/>
    </location>
</feature>
<feature type="compositionally biased region" description="Basic and acidic residues" evidence="1">
    <location>
        <begin position="156"/>
        <end position="165"/>
    </location>
</feature>
<feature type="compositionally biased region" description="Basic and acidic residues" evidence="1">
    <location>
        <begin position="341"/>
        <end position="371"/>
    </location>
</feature>